<dbReference type="Proteomes" id="UP000188174">
    <property type="component" value="Chromosome"/>
</dbReference>
<reference evidence="2 3" key="1">
    <citation type="submission" date="2017-02" db="EMBL/GenBank/DDBJ databases">
        <authorList>
            <person name="Jeong S."/>
        </authorList>
    </citation>
    <scope>NUCLEOTIDE SEQUENCE [LARGE SCALE GENOMIC DNA]</scope>
    <source>
        <strain evidence="2 3">RMAR6-6</strain>
    </source>
</reference>
<feature type="domain" description="Shedu protein SduA C-terminal" evidence="1">
    <location>
        <begin position="300"/>
        <end position="462"/>
    </location>
</feature>
<proteinExistence type="predicted"/>
<gene>
    <name evidence="2" type="ORF">B0E33_11460</name>
</gene>
<dbReference type="Pfam" id="PF14082">
    <property type="entry name" value="SduA_C"/>
    <property type="match status" value="1"/>
</dbReference>
<dbReference type="EMBL" id="CP019630">
    <property type="protein sequence ID" value="AQQ04132.1"/>
    <property type="molecule type" value="Genomic_DNA"/>
</dbReference>
<sequence>MNKIEDDSDSEFWEEIYTPIDERISISKKEIGDTKVEYWLSASDEAIDSLIEEMTTSPEMANITSSEKCLAQYDTQKRSLEIFPTATWLGYEHTFPNKYEKIESILFEDIEYRYISSTATLEGMLKKTPKCFIREPFKGLGFRKEHRYIVENIEKLTNCLKIVVTYRKNKRSDDEFIINPNTLDNLTKEIDNINSRANAARNEVKDTTSYNAIANLIGIKPRDIRFGRHPIRKLVTLAALDDYNLDEHSQQELLQAVETNARSLVQKSPEKVEKLKGDLELATLDDLISKFEAKLKQNISEPDWQKFLKSNPIILSVASSYPLIFVEDEASIGGRRINGKGEKVTDYVYKNQVTDNALIVEIKRPSEGLISKEYRGGVYSVRSEISGAINQIRDQKHKLIKSLSELKQNAIENDETLNLETFSVDCLLVVGMTPEETSKRRSWELFRGGLADVGVITFDELLTKLKNIRAVF</sequence>
<evidence type="ECO:0000313" key="2">
    <source>
        <dbReference type="EMBL" id="AQQ04132.1"/>
    </source>
</evidence>
<dbReference type="RefSeq" id="WP_077291295.1">
    <property type="nucleotide sequence ID" value="NZ_CP019630.1"/>
</dbReference>
<keyword evidence="3" id="KW-1185">Reference proteome</keyword>
<dbReference type="InterPro" id="IPR025359">
    <property type="entry name" value="SduA_C"/>
</dbReference>
<evidence type="ECO:0000259" key="1">
    <source>
        <dbReference type="Pfam" id="PF14082"/>
    </source>
</evidence>
<protein>
    <recommendedName>
        <fullName evidence="1">Shedu protein SduA C-terminal domain-containing protein</fullName>
    </recommendedName>
</protein>
<name>A0ABM6I1A6_9HYPH</name>
<organism evidence="2 3">
    <name type="scientific">Roseibium algicola</name>
    <dbReference type="NCBI Taxonomy" id="2857014"/>
    <lineage>
        <taxon>Bacteria</taxon>
        <taxon>Pseudomonadati</taxon>
        <taxon>Pseudomonadota</taxon>
        <taxon>Alphaproteobacteria</taxon>
        <taxon>Hyphomicrobiales</taxon>
        <taxon>Stappiaceae</taxon>
        <taxon>Roseibium</taxon>
    </lineage>
</organism>
<accession>A0ABM6I1A6</accession>
<evidence type="ECO:0000313" key="3">
    <source>
        <dbReference type="Proteomes" id="UP000188174"/>
    </source>
</evidence>